<dbReference type="Proteomes" id="UP000604066">
    <property type="component" value="Unassembled WGS sequence"/>
</dbReference>
<dbReference type="EMBL" id="JACCBS010000001">
    <property type="protein sequence ID" value="NYE56915.1"/>
    <property type="molecule type" value="Genomic_DNA"/>
</dbReference>
<evidence type="ECO:0000259" key="2">
    <source>
        <dbReference type="Pfam" id="PF12945"/>
    </source>
</evidence>
<dbReference type="Gene3D" id="2.40.10.220">
    <property type="entry name" value="predicted glycosyltransferase like domains"/>
    <property type="match status" value="1"/>
</dbReference>
<keyword evidence="3" id="KW-0282">Flagellum</keyword>
<evidence type="ECO:0000313" key="3">
    <source>
        <dbReference type="EMBL" id="NYE56915.1"/>
    </source>
</evidence>
<dbReference type="InterPro" id="IPR009875">
    <property type="entry name" value="PilZ_domain"/>
</dbReference>
<accession>A0ABX2R7P0</accession>
<keyword evidence="4" id="KW-1185">Reference proteome</keyword>
<dbReference type="InterPro" id="IPR009926">
    <property type="entry name" value="T3SS_YcgR_PilZN"/>
</dbReference>
<keyword evidence="3" id="KW-0966">Cell projection</keyword>
<sequence length="215" mass="25315">MLQEFLKLELYPNPAVKKSFPAQVQEVKEKTFLILGPFDRGTLLFLYPAQEVLIEYVAEECRYQFSTRVVRRLQKPFFGYELLLPAPEEIQRIQLRRFVRVKKVLEVFYALVKKDDELNWKKGKSVDISIGGIKLATNEPLPVDACVKVRFYIELKGNVVEFVLDGLVKREEKKENHVYHYGIEFVNISRQEQDTLFAYLFQEMQKSRRMLADGK</sequence>
<dbReference type="Pfam" id="PF12945">
    <property type="entry name" value="PilZNR"/>
    <property type="match status" value="1"/>
</dbReference>
<dbReference type="Pfam" id="PF07238">
    <property type="entry name" value="PilZ"/>
    <property type="match status" value="1"/>
</dbReference>
<dbReference type="SUPFAM" id="SSF141371">
    <property type="entry name" value="PilZ domain-like"/>
    <property type="match status" value="1"/>
</dbReference>
<evidence type="ECO:0000313" key="4">
    <source>
        <dbReference type="Proteomes" id="UP000604066"/>
    </source>
</evidence>
<feature type="domain" description="Type III secretion system flagellar brake protein YcgR PilZN" evidence="2">
    <location>
        <begin position="8"/>
        <end position="77"/>
    </location>
</feature>
<reference evidence="3 4" key="1">
    <citation type="submission" date="2020-07" db="EMBL/GenBank/DDBJ databases">
        <title>Genomic Encyclopedia of Type Strains, Phase III (KMG-III): the genomes of soil and plant-associated and newly described type strains.</title>
        <authorList>
            <person name="Whitman W."/>
        </authorList>
    </citation>
    <scope>NUCLEOTIDE SEQUENCE [LARGE SCALE GENOMIC DNA]</scope>
    <source>
        <strain evidence="3 4">DSM 11255</strain>
    </source>
</reference>
<proteinExistence type="predicted"/>
<organism evidence="3 4">
    <name type="scientific">Carboxydothermus ferrireducens DSM 11255</name>
    <dbReference type="NCBI Taxonomy" id="1119529"/>
    <lineage>
        <taxon>Bacteria</taxon>
        <taxon>Bacillati</taxon>
        <taxon>Bacillota</taxon>
        <taxon>Clostridia</taxon>
        <taxon>Thermoanaerobacterales</taxon>
        <taxon>Thermoanaerobacteraceae</taxon>
        <taxon>Carboxydothermus</taxon>
    </lineage>
</organism>
<keyword evidence="3" id="KW-0969">Cilium</keyword>
<comment type="caution">
    <text evidence="3">The sequence shown here is derived from an EMBL/GenBank/DDBJ whole genome shotgun (WGS) entry which is preliminary data.</text>
</comment>
<protein>
    <submittedName>
        <fullName evidence="3">C-di-GMP-binding flagellar brake protein YcgR</fullName>
    </submittedName>
</protein>
<dbReference type="RefSeq" id="WP_084138816.1">
    <property type="nucleotide sequence ID" value="NZ_ATYG01000014.1"/>
</dbReference>
<feature type="domain" description="PilZ" evidence="1">
    <location>
        <begin position="94"/>
        <end position="202"/>
    </location>
</feature>
<name>A0ABX2R7P0_9THEO</name>
<evidence type="ECO:0000259" key="1">
    <source>
        <dbReference type="Pfam" id="PF07238"/>
    </source>
</evidence>
<gene>
    <name evidence="3" type="ORF">HDG70_000621</name>
</gene>